<evidence type="ECO:0000259" key="2">
    <source>
        <dbReference type="Pfam" id="PF07883"/>
    </source>
</evidence>
<evidence type="ECO:0000256" key="1">
    <source>
        <dbReference type="ARBA" id="ARBA00022723"/>
    </source>
</evidence>
<keyword evidence="1" id="KW-0479">Metal-binding</keyword>
<reference evidence="3 4" key="1">
    <citation type="submission" date="2015-09" db="EMBL/GenBank/DDBJ databases">
        <title>Draft genome of a European isolate of the apple canker pathogen Neonectria ditissima.</title>
        <authorList>
            <person name="Gomez-Cortecero A."/>
            <person name="Harrison R.J."/>
            <person name="Armitage A.D."/>
        </authorList>
    </citation>
    <scope>NUCLEOTIDE SEQUENCE [LARGE SCALE GENOMIC DNA]</scope>
    <source>
        <strain evidence="3 4">R09/05</strain>
    </source>
</reference>
<dbReference type="InterPro" id="IPR011051">
    <property type="entry name" value="RmlC_Cupin_sf"/>
</dbReference>
<dbReference type="InterPro" id="IPR051610">
    <property type="entry name" value="GPI/OXD"/>
</dbReference>
<evidence type="ECO:0000313" key="3">
    <source>
        <dbReference type="EMBL" id="KPM44587.1"/>
    </source>
</evidence>
<organism evidence="3 4">
    <name type="scientific">Neonectria ditissima</name>
    <dbReference type="NCBI Taxonomy" id="78410"/>
    <lineage>
        <taxon>Eukaryota</taxon>
        <taxon>Fungi</taxon>
        <taxon>Dikarya</taxon>
        <taxon>Ascomycota</taxon>
        <taxon>Pezizomycotina</taxon>
        <taxon>Sordariomycetes</taxon>
        <taxon>Hypocreomycetidae</taxon>
        <taxon>Hypocreales</taxon>
        <taxon>Nectriaceae</taxon>
        <taxon>Neonectria</taxon>
    </lineage>
</organism>
<dbReference type="EMBL" id="LKCW01000017">
    <property type="protein sequence ID" value="KPM44587.1"/>
    <property type="molecule type" value="Genomic_DNA"/>
</dbReference>
<feature type="domain" description="Cupin type-2" evidence="2">
    <location>
        <begin position="61"/>
        <end position="130"/>
    </location>
</feature>
<dbReference type="InterPro" id="IPR013096">
    <property type="entry name" value="Cupin_2"/>
</dbReference>
<dbReference type="InterPro" id="IPR014710">
    <property type="entry name" value="RmlC-like_jellyroll"/>
</dbReference>
<gene>
    <name evidence="3" type="ORF">AK830_g1910</name>
</gene>
<dbReference type="OrthoDB" id="3511549at2759"/>
<proteinExistence type="predicted"/>
<name>A0A0P7BVX7_9HYPO</name>
<comment type="caution">
    <text evidence="3">The sequence shown here is derived from an EMBL/GenBank/DDBJ whole genome shotgun (WGS) entry which is preliminary data.</text>
</comment>
<evidence type="ECO:0000313" key="4">
    <source>
        <dbReference type="Proteomes" id="UP000050424"/>
    </source>
</evidence>
<dbReference type="AlphaFoldDB" id="A0A0P7BVX7"/>
<dbReference type="SUPFAM" id="SSF51182">
    <property type="entry name" value="RmlC-like cupins"/>
    <property type="match status" value="1"/>
</dbReference>
<dbReference type="CDD" id="cd02208">
    <property type="entry name" value="cupin_RmlC-like"/>
    <property type="match status" value="1"/>
</dbReference>
<dbReference type="GO" id="GO:0046872">
    <property type="term" value="F:metal ion binding"/>
    <property type="evidence" value="ECO:0007669"/>
    <property type="project" value="UniProtKB-KW"/>
</dbReference>
<keyword evidence="4" id="KW-1185">Reference proteome</keyword>
<dbReference type="Proteomes" id="UP000050424">
    <property type="component" value="Unassembled WGS sequence"/>
</dbReference>
<accession>A0A0P7BVX7</accession>
<dbReference type="Pfam" id="PF07883">
    <property type="entry name" value="Cupin_2"/>
    <property type="match status" value="1"/>
</dbReference>
<dbReference type="PANTHER" id="PTHR35848">
    <property type="entry name" value="OXALATE-BINDING PROTEIN"/>
    <property type="match status" value="1"/>
</dbReference>
<dbReference type="Gene3D" id="2.60.120.10">
    <property type="entry name" value="Jelly Rolls"/>
    <property type="match status" value="1"/>
</dbReference>
<protein>
    <recommendedName>
        <fullName evidence="2">Cupin type-2 domain-containing protein</fullName>
    </recommendedName>
</protein>
<sequence length="153" mass="16788">MSSLLSVFSEILPMIMPSSTLVTRAKQLEPSHPTVEGPVIQRDAIIDKCDKMCVSVLTTRPKSASTIRHNSEQDTIVYAVSGEGTLIVNEGLAMDLKKHPLSPGDFAFIPAWTEHQVKNESDQDLVWLIIQSGRSPISADLADWGGDMVTKRD</sequence>